<name>A0A5M3TC02_LIMPL</name>
<evidence type="ECO:0000313" key="2">
    <source>
        <dbReference type="EMBL" id="GCE95406.1"/>
    </source>
</evidence>
<organism evidence="2 3">
    <name type="scientific">Limnospira platensis NIES-46</name>
    <dbReference type="NCBI Taxonomy" id="1236695"/>
    <lineage>
        <taxon>Bacteria</taxon>
        <taxon>Bacillati</taxon>
        <taxon>Cyanobacteriota</taxon>
        <taxon>Cyanophyceae</taxon>
        <taxon>Oscillatoriophycideae</taxon>
        <taxon>Oscillatoriales</taxon>
        <taxon>Sirenicapillariaceae</taxon>
        <taxon>Limnospira</taxon>
    </lineage>
</organism>
<protein>
    <submittedName>
        <fullName evidence="2">Uncharacterized protein</fullName>
    </submittedName>
</protein>
<dbReference type="EMBL" id="BIMW01000129">
    <property type="protein sequence ID" value="GCE95406.1"/>
    <property type="molecule type" value="Genomic_DNA"/>
</dbReference>
<comment type="caution">
    <text evidence="2">The sequence shown here is derived from an EMBL/GenBank/DDBJ whole genome shotgun (WGS) entry which is preliminary data.</text>
</comment>
<keyword evidence="3" id="KW-1185">Reference proteome</keyword>
<evidence type="ECO:0000313" key="3">
    <source>
        <dbReference type="Proteomes" id="UP000326169"/>
    </source>
</evidence>
<feature type="transmembrane region" description="Helical" evidence="1">
    <location>
        <begin position="43"/>
        <end position="64"/>
    </location>
</feature>
<keyword evidence="1" id="KW-1133">Transmembrane helix</keyword>
<accession>A0A5M3TC02</accession>
<gene>
    <name evidence="2" type="ORF">NIES46_34690</name>
</gene>
<reference evidence="2 3" key="1">
    <citation type="journal article" date="2019" name="J Genomics">
        <title>The Draft Genome of a Hydrogen-producing Cyanobacterium, Arthrospira platensis NIES-46.</title>
        <authorList>
            <person name="Suzuki S."/>
            <person name="Yamaguchi H."/>
            <person name="Kawachi M."/>
        </authorList>
    </citation>
    <scope>NUCLEOTIDE SEQUENCE [LARGE SCALE GENOMIC DNA]</scope>
    <source>
        <strain evidence="2 3">NIES-46</strain>
    </source>
</reference>
<evidence type="ECO:0000256" key="1">
    <source>
        <dbReference type="SAM" id="Phobius"/>
    </source>
</evidence>
<keyword evidence="1" id="KW-0812">Transmembrane</keyword>
<sequence length="139" mass="15211">MRYLVKKRQENKQMADNSTETSNNAVEAVSSIKDKFVNIINSWQLKVGIVLSVVAAIGLLSFFWSHIVAELGMKAWSKSSGATPIRCMIRDTNGDEYVSCSAILNDQIVPLECGSSIFNVGCRINYGAAAAPAVRQRKP</sequence>
<proteinExistence type="predicted"/>
<keyword evidence="1" id="KW-0472">Membrane</keyword>
<dbReference type="Proteomes" id="UP000326169">
    <property type="component" value="Unassembled WGS sequence"/>
</dbReference>